<dbReference type="OrthoDB" id="9777685at2"/>
<evidence type="ECO:0000256" key="1">
    <source>
        <dbReference type="ARBA" id="ARBA00023002"/>
    </source>
</evidence>
<dbReference type="InterPro" id="IPR051278">
    <property type="entry name" value="HdrB/HdrD_reductase"/>
</dbReference>
<dbReference type="PANTHER" id="PTHR42947:SF1">
    <property type="entry name" value="COB--COM HETERODISULFIDE REDUCTASE SUBUNIT B 1"/>
    <property type="match status" value="1"/>
</dbReference>
<gene>
    <name evidence="3" type="ORF">GTO91_04065</name>
</gene>
<accession>A0A845L236</accession>
<evidence type="ECO:0000313" key="4">
    <source>
        <dbReference type="Proteomes" id="UP000463470"/>
    </source>
</evidence>
<dbReference type="PANTHER" id="PTHR42947">
    <property type="entry name" value="COB--COM HETERODISULFIDE REDUCTASE SUBUNIT B 1"/>
    <property type="match status" value="1"/>
</dbReference>
<dbReference type="Proteomes" id="UP000463470">
    <property type="component" value="Unassembled WGS sequence"/>
</dbReference>
<evidence type="ECO:0000259" key="2">
    <source>
        <dbReference type="Pfam" id="PF02754"/>
    </source>
</evidence>
<dbReference type="Pfam" id="PF02754">
    <property type="entry name" value="CCG"/>
    <property type="match status" value="2"/>
</dbReference>
<sequence>MRYGLYPGCSASGTGIEYGLSTKAVARRLGIELVEIPDWNCCGASSAHNRDHLLSIALPARNLALAEQAGLTDIAIPCAACYQRMKASERAVADEAERREVAEVIEMEIKGTAKARALLEVFANDLDPETLQKAVVKPLNGLKVACYYGCLLVKPAELAIDSPENPMMMDRLISALGATPVDWAYKTECCGGSLAITRPYAAVGMTAQVLKYAKLAGADCIATPCPLCTSNLDMRQKEAEKVLGMELGLPIYYFTELMGAAFGLPAEELGINRHFTEATALIKKPAAPAPAER</sequence>
<proteinExistence type="predicted"/>
<dbReference type="EMBL" id="WXEY01000003">
    <property type="protein sequence ID" value="MZP28884.1"/>
    <property type="molecule type" value="Genomic_DNA"/>
</dbReference>
<protein>
    <submittedName>
        <fullName evidence="3">Heterodisulfide reductase subunit B</fullName>
    </submittedName>
</protein>
<dbReference type="AlphaFoldDB" id="A0A845L236"/>
<dbReference type="GO" id="GO:0016491">
    <property type="term" value="F:oxidoreductase activity"/>
    <property type="evidence" value="ECO:0007669"/>
    <property type="project" value="UniProtKB-KW"/>
</dbReference>
<keyword evidence="1" id="KW-0560">Oxidoreductase</keyword>
<dbReference type="RefSeq" id="WP_161255245.1">
    <property type="nucleotide sequence ID" value="NZ_WXEY01000003.1"/>
</dbReference>
<keyword evidence="4" id="KW-1185">Reference proteome</keyword>
<evidence type="ECO:0000313" key="3">
    <source>
        <dbReference type="EMBL" id="MZP28884.1"/>
    </source>
</evidence>
<organism evidence="3 4">
    <name type="scientific">Heliomicrobium undosum</name>
    <dbReference type="NCBI Taxonomy" id="121734"/>
    <lineage>
        <taxon>Bacteria</taxon>
        <taxon>Bacillati</taxon>
        <taxon>Bacillota</taxon>
        <taxon>Clostridia</taxon>
        <taxon>Eubacteriales</taxon>
        <taxon>Heliobacteriaceae</taxon>
        <taxon>Heliomicrobium</taxon>
    </lineage>
</organism>
<name>A0A845L236_9FIRM</name>
<reference evidence="3 4" key="1">
    <citation type="submission" date="2020-01" db="EMBL/GenBank/DDBJ databases">
        <title>Whole-genome sequence of Heliobacterium undosum DSM 13378.</title>
        <authorList>
            <person name="Kyndt J.A."/>
            <person name="Meyer T.E."/>
        </authorList>
    </citation>
    <scope>NUCLEOTIDE SEQUENCE [LARGE SCALE GENOMIC DNA]</scope>
    <source>
        <strain evidence="3 4">DSM 13378</strain>
    </source>
</reference>
<dbReference type="InterPro" id="IPR004017">
    <property type="entry name" value="Cys_rich_dom"/>
</dbReference>
<comment type="caution">
    <text evidence="3">The sequence shown here is derived from an EMBL/GenBank/DDBJ whole genome shotgun (WGS) entry which is preliminary data.</text>
</comment>
<feature type="domain" description="Cysteine-rich" evidence="2">
    <location>
        <begin position="4"/>
        <end position="85"/>
    </location>
</feature>
<dbReference type="Gene3D" id="1.20.1050.140">
    <property type="match status" value="1"/>
</dbReference>
<feature type="domain" description="Cysteine-rich" evidence="2">
    <location>
        <begin position="144"/>
        <end position="233"/>
    </location>
</feature>